<feature type="region of interest" description="Disordered" evidence="1">
    <location>
        <begin position="233"/>
        <end position="394"/>
    </location>
</feature>
<dbReference type="Pfam" id="PF15082">
    <property type="entry name" value="DUF4549"/>
    <property type="match status" value="1"/>
</dbReference>
<organism evidence="3 4">
    <name type="scientific">Fasciola gigantica</name>
    <name type="common">Giant liver fluke</name>
    <dbReference type="NCBI Taxonomy" id="46835"/>
    <lineage>
        <taxon>Eukaryota</taxon>
        <taxon>Metazoa</taxon>
        <taxon>Spiralia</taxon>
        <taxon>Lophotrochozoa</taxon>
        <taxon>Platyhelminthes</taxon>
        <taxon>Trematoda</taxon>
        <taxon>Digenea</taxon>
        <taxon>Plagiorchiida</taxon>
        <taxon>Echinostomata</taxon>
        <taxon>Echinostomatoidea</taxon>
        <taxon>Fasciolidae</taxon>
        <taxon>Fasciola</taxon>
    </lineage>
</organism>
<keyword evidence="4" id="KW-1185">Reference proteome</keyword>
<sequence length="2065" mass="233660">MDEDEDVLKTQEDGLRADILELKSQIEENELIHGIPSKGMSSIYIPKDPDFFRRERKLILQRTLQVLEPRPNILQADLMSKELEACDKREYTERTLPILLHQYFLDRMHQTVLLKHGYLLRWKRFCSSTAAVESIHGEYLNQLEHLTEEYLDSSSRAHRLASTREGILSNSDHGVEDVTVDDFQIFLRYFICHLQSLSYTNQLLNIIKWFPYSHRDKIKDGIAKQYPYTMGDESLSGTGKDASDQNAGQDSTPVENAKPGLGTNLTQSYSGAEEDTNIPAQTDHARTINHSSSDRQDSAAPGSSTTAPPQITETMPSPVDDRAQDFIPEGMDSVVEDTTTLTTVGSGRSGGRKNRGKQKKSVTIAVEPDDTKENRPSVNGITPQQSGVSHSHPHPQCHFRFSDFAPQPPNMLHAATVSANGPLLPTAANINLAASGGGIVTNEKSNGLPLHTNDLETLRPHLVHFCHAYNVQMNIQAIRSSADEMELFSVINRKFRHIFNRQEEMRTFKAYDSSRSGSERWGLDLWTRAVKKPSNWLPFVQLRPRRNEYLVRVIMDLRCKNVVDDLLRAAANFLLIKSPERVQDSLRHHAMLVQHPPMIHAASVISHRQGQSTADIFKKIYTNPDLYGQTSNDLDEPGKKQNEYDFTQAMQMLGLDDAANAKDDPSSVQGAYLSFLHLRHLKLRDVMRTCLSVLNYFRSVERTLTINDQGLSMSSRGSVERTSPPNHRMGTETQGLQGGGNILDGHGYLFNTPHEFKIMETEFMQFSEVDNHDDFYFHEEGRVHVRDQIGFWIVYESALDDFERLEQDMLLLATAFIQKDTGTRGASNFKRKHASTEQGQANDIDIAMYSHREVDRFGVLYDMWINETAFQEAKKRLMDVYMEVYGHIVSRDSRRRLAQVMTDLMYQRARLDLNENYFVQAYRYECAILRQRTEAMRCILNHQIINQREYLKKIQPEKPEFGLPPPLIERFPIAPNSDETFLTPVYVLEFHPSLACTPSLAEAMDHSVRLVYDLFTPAHPMQEIILEKRYYDFLRYEVDTLKPLGASYTPQLQRDLFSSYFIEDAMQMCELSNQHLAAIQQRNSRGDKKTRQMYLLNELGRLLDLISLRHRLMDCMWECEVLSKIYLNFANEMGFDDFHLFIRPLQFEAAKYKEGADEFRPPIYITAIQDDDSSLDKFLPSALPLAIHELDETHVGKFSFRGKVTIMEMLETRGVENLLTILKTQIAHKNGLTAAVLLAYNARPSFYTAHAPKAKNGVMRPSSTGANLISYTGLSGTQVGPTPLALERSKHQLNAEYHPEAFFSIQLEKSPSRDRMQNSFIKRTQGGGIASSKSSIESEKMKREFISQFCADFGERAQQASLRAQIISTYSSILTILEKVPTVTEDFFVLGYAFEKKSPEDDLDVQETDPRSLRARPRRVLSTDGTKLYNLWFIPHFIEVLFIFRHLDDESCTRALRCMARLACVLHDILHYLIAYARLGISSAKITPEQRLQIIAGSKQSASAQKRTGSRTTLPSASDAATAVAGAAVYSTAVAQLVNAGTIGGMNMTLSAPAMSVTPLGLNAHGHSLVVDQVVEDLSDFDGGPMSTLATELREIQYQINRLPDPAEPEQVISLLCQRRDCMFLQFDVCLRSVLGETFLAAGNQEAYQVLKENSHFPLAELSNVQRPCLTAIDLNVPEPMEARDDMAQNLFPWRSLVNYYGPFLLFSFGPCSIEYNIRLCLAGLKPVDRPTVHGELLALNLSLEDVLEVGDIPESKAGEPLPIQQAENMHCMLGKRTRDRRREVPAVSTASPGQPTNTTASMATTTAGGAQSAVATSQNAASVSPSTENTGQKSSSQSANVLLTGSSGVAGGSQEKLNENENCHSLTSPIRSKHCFVFSSNLYKREKLYPLLRSLAIQYRQHDMYSMGPLDETDIFVMPKGIPEMVVRQRQLLKLIEAFEFYMIADLRKLVVRQTDMVIKERNREEGNLPLDLWKRPAMKEAMSFKRPALADEFIVDLMSNMQLDERSNQYSISKDKLNEVLQTMAISVMRVQRESYENYSMYYENLLKNQQQAFLYASCRTVK</sequence>
<feature type="region of interest" description="Disordered" evidence="1">
    <location>
        <begin position="1778"/>
        <end position="1857"/>
    </location>
</feature>
<protein>
    <submittedName>
        <fullName evidence="3">Coiled-coil domain-containing protein</fullName>
    </submittedName>
</protein>
<feature type="compositionally biased region" description="Polar residues" evidence="1">
    <location>
        <begin position="244"/>
        <end position="254"/>
    </location>
</feature>
<feature type="compositionally biased region" description="Polar residues" evidence="1">
    <location>
        <begin position="1820"/>
        <end position="1848"/>
    </location>
</feature>
<feature type="compositionally biased region" description="Polar residues" evidence="1">
    <location>
        <begin position="1789"/>
        <end position="1798"/>
    </location>
</feature>
<evidence type="ECO:0000256" key="1">
    <source>
        <dbReference type="SAM" id="MobiDB-lite"/>
    </source>
</evidence>
<dbReference type="InterPro" id="IPR029376">
    <property type="entry name" value="DUF4549"/>
</dbReference>
<feature type="domain" description="DUF4549" evidence="2">
    <location>
        <begin position="8"/>
        <end position="139"/>
    </location>
</feature>
<dbReference type="PANTHER" id="PTHR33331">
    <property type="entry name" value="COILED-COIL DOMAIN-CONTAINING PROTEIN 162"/>
    <property type="match status" value="1"/>
</dbReference>
<reference evidence="3 4" key="1">
    <citation type="submission" date="2019-04" db="EMBL/GenBank/DDBJ databases">
        <title>Annotation for the trematode Fasciola gigantica.</title>
        <authorList>
            <person name="Choi Y.-J."/>
        </authorList>
    </citation>
    <scope>NUCLEOTIDE SEQUENCE [LARGE SCALE GENOMIC DNA]</scope>
    <source>
        <strain evidence="3">Uganda_cow_1</strain>
    </source>
</reference>
<name>A0A504Y5J3_FASGI</name>
<dbReference type="PANTHER" id="PTHR33331:SF13">
    <property type="entry name" value="COILED-COIL DOMAIN CONTAINING 162"/>
    <property type="match status" value="1"/>
</dbReference>
<feature type="compositionally biased region" description="Low complexity" evidence="1">
    <location>
        <begin position="1799"/>
        <end position="1819"/>
    </location>
</feature>
<dbReference type="InterPro" id="IPR040401">
    <property type="entry name" value="CCDC162"/>
</dbReference>
<evidence type="ECO:0000313" key="3">
    <source>
        <dbReference type="EMBL" id="TPP55846.1"/>
    </source>
</evidence>
<proteinExistence type="predicted"/>
<dbReference type="EMBL" id="SUNJ01015300">
    <property type="protein sequence ID" value="TPP55846.1"/>
    <property type="molecule type" value="Genomic_DNA"/>
</dbReference>
<feature type="compositionally biased region" description="Polar residues" evidence="1">
    <location>
        <begin position="376"/>
        <end position="389"/>
    </location>
</feature>
<comment type="caution">
    <text evidence="3">The sequence shown here is derived from an EMBL/GenBank/DDBJ whole genome shotgun (WGS) entry which is preliminary data.</text>
</comment>
<feature type="compositionally biased region" description="Basic residues" evidence="1">
    <location>
        <begin position="350"/>
        <end position="360"/>
    </location>
</feature>
<feature type="compositionally biased region" description="Polar residues" evidence="1">
    <location>
        <begin position="301"/>
        <end position="315"/>
    </location>
</feature>
<accession>A0A504Y5J3</accession>
<evidence type="ECO:0000259" key="2">
    <source>
        <dbReference type="Pfam" id="PF15082"/>
    </source>
</evidence>
<gene>
    <name evidence="3" type="ORF">FGIG_05483</name>
</gene>
<dbReference type="OrthoDB" id="76966at2759"/>
<dbReference type="Proteomes" id="UP000316759">
    <property type="component" value="Unassembled WGS sequence"/>
</dbReference>
<evidence type="ECO:0000313" key="4">
    <source>
        <dbReference type="Proteomes" id="UP000316759"/>
    </source>
</evidence>